<gene>
    <name evidence="1" type="ORF">MtrDRAFT_AC139526g50v2</name>
</gene>
<dbReference type="EMBL" id="AC139526">
    <property type="protein sequence ID" value="ABP02621.1"/>
    <property type="molecule type" value="Genomic_DNA"/>
</dbReference>
<reference evidence="1" key="2">
    <citation type="submission" date="2007-04" db="EMBL/GenBank/DDBJ databases">
        <authorList>
            <consortium name="The International Medicago Genome Annotation Group"/>
        </authorList>
    </citation>
    <scope>NUCLEOTIDE SEQUENCE</scope>
</reference>
<accession>A4PRJ1</accession>
<protein>
    <submittedName>
        <fullName evidence="1">Uncharacterized protein</fullName>
    </submittedName>
</protein>
<name>A4PRJ1_MEDTR</name>
<evidence type="ECO:0000313" key="1">
    <source>
        <dbReference type="EMBL" id="ABP02621.1"/>
    </source>
</evidence>
<dbReference type="AlphaFoldDB" id="A4PRJ1"/>
<sequence length="56" mass="6619">MDTNENQCSRKIMTHLTLYIEIKTIERDKKNMRVVFKVNIKIGVGDRFTSVSWGWS</sequence>
<reference evidence="1" key="1">
    <citation type="submission" date="2006-03" db="EMBL/GenBank/DDBJ databases">
        <authorList>
            <person name="Shaull S."/>
            <person name="Lin S."/>
            <person name="Dixon R."/>
            <person name="May G."/>
            <person name="Sumner L."/>
            <person name="Gonzales B."/>
            <person name="Cook D."/>
            <person name="Kim D."/>
            <person name="Roe B.A."/>
        </authorList>
    </citation>
    <scope>NUCLEOTIDE SEQUENCE</scope>
</reference>
<proteinExistence type="predicted"/>
<organism evidence="1">
    <name type="scientific">Medicago truncatula</name>
    <name type="common">Barrel medic</name>
    <name type="synonym">Medicago tribuloides</name>
    <dbReference type="NCBI Taxonomy" id="3880"/>
    <lineage>
        <taxon>Eukaryota</taxon>
        <taxon>Viridiplantae</taxon>
        <taxon>Streptophyta</taxon>
        <taxon>Embryophyta</taxon>
        <taxon>Tracheophyta</taxon>
        <taxon>Spermatophyta</taxon>
        <taxon>Magnoliopsida</taxon>
        <taxon>eudicotyledons</taxon>
        <taxon>Gunneridae</taxon>
        <taxon>Pentapetalae</taxon>
        <taxon>rosids</taxon>
        <taxon>fabids</taxon>
        <taxon>Fabales</taxon>
        <taxon>Fabaceae</taxon>
        <taxon>Papilionoideae</taxon>
        <taxon>50 kb inversion clade</taxon>
        <taxon>NPAAA clade</taxon>
        <taxon>Hologalegina</taxon>
        <taxon>IRL clade</taxon>
        <taxon>Trifolieae</taxon>
        <taxon>Medicago</taxon>
    </lineage>
</organism>